<feature type="region of interest" description="Disordered" evidence="1">
    <location>
        <begin position="222"/>
        <end position="258"/>
    </location>
</feature>
<dbReference type="AlphaFoldDB" id="A0A5J9U6Z6"/>
<sequence length="579" mass="64254">SRALSAMANFPIAPRRFLQLGMHLEDGGVRKNVVFYSYHPHGIGIFRLRDACQRDTLIALNPHHIGARQFDFVRHDEAPINFRRSPFARKSWIMLLGYPLDLKEEPIFRQVCAPFGQLLSWNPADQSLARVMLKVLIDDPLEVPRSLVIKIGREMDGEGRSWTVPVYMFNSYFADVAPPDEEDAPPHNGNPHPFVGPVVPGEAEFVQNMADQFVNQLANNNNQAQQNDPEPDQGSNAGSVHDAEAHSHSFTQGSAQSREVDIEQILPEAEVTVPAKPAPVTVNAQLVPYGPALPVNNPYNLLLGNREAHRALLSHMIFSSIKKLLPVCTVTFKDMQPQQFSVDMIMQSRFQFNLTPIGQATVVISSPNPSMVQKPACVIEEMDDVEEPVITVHNQIIKRRYFRKRIRPAYLQNPCKDIVTGGTLIFTPVEEEPCTQRTPVRKVISSKRPITPESVDKLRRSKRSKVQNDGYKVSLSEPKGPVTHSKSMCKVAPPASFTGKLLLPNICDSITFPDLAELDKLFEAKATHPEISVVELQRVATTRCGIPPEEVTSMLLLAPTSTPAGEGCSSGPTQQVING</sequence>
<dbReference type="InterPro" id="IPR056018">
    <property type="entry name" value="DUF7597"/>
</dbReference>
<evidence type="ECO:0000256" key="1">
    <source>
        <dbReference type="SAM" id="MobiDB-lite"/>
    </source>
</evidence>
<accession>A0A5J9U6Z6</accession>
<comment type="caution">
    <text evidence="3">The sequence shown here is derived from an EMBL/GenBank/DDBJ whole genome shotgun (WGS) entry which is preliminary data.</text>
</comment>
<dbReference type="EMBL" id="RWGY01000029">
    <property type="protein sequence ID" value="TVU19018.1"/>
    <property type="molecule type" value="Genomic_DNA"/>
</dbReference>
<dbReference type="Proteomes" id="UP000324897">
    <property type="component" value="Chromosome 7"/>
</dbReference>
<feature type="domain" description="DUF7597" evidence="2">
    <location>
        <begin position="30"/>
        <end position="86"/>
    </location>
</feature>
<dbReference type="Gramene" id="TVU19018">
    <property type="protein sequence ID" value="TVU19018"/>
    <property type="gene ID" value="EJB05_35141"/>
</dbReference>
<evidence type="ECO:0000313" key="3">
    <source>
        <dbReference type="EMBL" id="TVU19018.1"/>
    </source>
</evidence>
<feature type="region of interest" description="Disordered" evidence="1">
    <location>
        <begin position="451"/>
        <end position="485"/>
    </location>
</feature>
<organism evidence="3 4">
    <name type="scientific">Eragrostis curvula</name>
    <name type="common">weeping love grass</name>
    <dbReference type="NCBI Taxonomy" id="38414"/>
    <lineage>
        <taxon>Eukaryota</taxon>
        <taxon>Viridiplantae</taxon>
        <taxon>Streptophyta</taxon>
        <taxon>Embryophyta</taxon>
        <taxon>Tracheophyta</taxon>
        <taxon>Spermatophyta</taxon>
        <taxon>Magnoliopsida</taxon>
        <taxon>Liliopsida</taxon>
        <taxon>Poales</taxon>
        <taxon>Poaceae</taxon>
        <taxon>PACMAD clade</taxon>
        <taxon>Chloridoideae</taxon>
        <taxon>Eragrostideae</taxon>
        <taxon>Eragrostidinae</taxon>
        <taxon>Eragrostis</taxon>
    </lineage>
</organism>
<feature type="compositionally biased region" description="Polar residues" evidence="1">
    <location>
        <begin position="248"/>
        <end position="257"/>
    </location>
</feature>
<feature type="non-terminal residue" evidence="3">
    <location>
        <position position="1"/>
    </location>
</feature>
<dbReference type="OrthoDB" id="694614at2759"/>
<name>A0A5J9U6Z6_9POAL</name>
<proteinExistence type="predicted"/>
<dbReference type="PANTHER" id="PTHR33075">
    <property type="entry name" value="OS02G0499800 PROTEIN"/>
    <property type="match status" value="1"/>
</dbReference>
<gene>
    <name evidence="3" type="ORF">EJB05_35141</name>
</gene>
<dbReference type="PANTHER" id="PTHR33075:SF10">
    <property type="entry name" value="DUF4283 DOMAIN-CONTAINING PROTEIN"/>
    <property type="match status" value="1"/>
</dbReference>
<evidence type="ECO:0000259" key="2">
    <source>
        <dbReference type="Pfam" id="PF24530"/>
    </source>
</evidence>
<reference evidence="3 4" key="1">
    <citation type="journal article" date="2019" name="Sci. Rep.">
        <title>A high-quality genome of Eragrostis curvula grass provides insights into Poaceae evolution and supports new strategies to enhance forage quality.</title>
        <authorList>
            <person name="Carballo J."/>
            <person name="Santos B.A.C.M."/>
            <person name="Zappacosta D."/>
            <person name="Garbus I."/>
            <person name="Selva J.P."/>
            <person name="Gallo C.A."/>
            <person name="Diaz A."/>
            <person name="Albertini E."/>
            <person name="Caccamo M."/>
            <person name="Echenique V."/>
        </authorList>
    </citation>
    <scope>NUCLEOTIDE SEQUENCE [LARGE SCALE GENOMIC DNA]</scope>
    <source>
        <strain evidence="4">cv. Victoria</strain>
        <tissue evidence="3">Leaf</tissue>
    </source>
</reference>
<evidence type="ECO:0000313" key="4">
    <source>
        <dbReference type="Proteomes" id="UP000324897"/>
    </source>
</evidence>
<keyword evidence="4" id="KW-1185">Reference proteome</keyword>
<protein>
    <recommendedName>
        <fullName evidence="2">DUF7597 domain-containing protein</fullName>
    </recommendedName>
</protein>
<dbReference type="Pfam" id="PF24530">
    <property type="entry name" value="DUF7597"/>
    <property type="match status" value="1"/>
</dbReference>